<dbReference type="STRING" id="667725.A0A0L0FU98"/>
<protein>
    <submittedName>
        <fullName evidence="6">TK protein kinase</fullName>
    </submittedName>
</protein>
<dbReference type="GO" id="GO:0005886">
    <property type="term" value="C:plasma membrane"/>
    <property type="evidence" value="ECO:0007669"/>
    <property type="project" value="TreeGrafter"/>
</dbReference>
<dbReference type="OrthoDB" id="445007at2759"/>
<dbReference type="InterPro" id="IPR023116">
    <property type="entry name" value="Phosphonoacetate_hydro_insert"/>
</dbReference>
<feature type="binding site" evidence="3">
    <location>
        <position position="138"/>
    </location>
    <ligand>
        <name>ATP</name>
        <dbReference type="ChEBI" id="CHEBI:30616"/>
    </ligand>
</feature>
<name>A0A0L0FU98_9EUKA</name>
<keyword evidence="7" id="KW-1185">Reference proteome</keyword>
<dbReference type="eggNOG" id="KOG1095">
    <property type="taxonomic scope" value="Eukaryota"/>
</dbReference>
<dbReference type="InterPro" id="IPR020635">
    <property type="entry name" value="Tyr_kinase_cat_dom"/>
</dbReference>
<dbReference type="Gene3D" id="3.30.1360.110">
    <property type="entry name" value="Domain 2, Phosphonoacetate Hydrolase"/>
    <property type="match status" value="1"/>
</dbReference>
<evidence type="ECO:0000256" key="3">
    <source>
        <dbReference type="PROSITE-ProRule" id="PRU10141"/>
    </source>
</evidence>
<dbReference type="GO" id="GO:0004714">
    <property type="term" value="F:transmembrane receptor protein tyrosine kinase activity"/>
    <property type="evidence" value="ECO:0007669"/>
    <property type="project" value="UniProtKB-EC"/>
</dbReference>
<dbReference type="Pfam" id="PF07714">
    <property type="entry name" value="PK_Tyr_Ser-Thr"/>
    <property type="match status" value="1"/>
</dbReference>
<feature type="non-terminal residue" evidence="6">
    <location>
        <position position="1"/>
    </location>
</feature>
<dbReference type="GO" id="GO:0043235">
    <property type="term" value="C:receptor complex"/>
    <property type="evidence" value="ECO:0007669"/>
    <property type="project" value="TreeGrafter"/>
</dbReference>
<keyword evidence="4" id="KW-0472">Membrane</keyword>
<dbReference type="InterPro" id="IPR050122">
    <property type="entry name" value="RTK"/>
</dbReference>
<proteinExistence type="predicted"/>
<dbReference type="InterPro" id="IPR000719">
    <property type="entry name" value="Prot_kinase_dom"/>
</dbReference>
<keyword evidence="4" id="KW-1133">Transmembrane helix</keyword>
<dbReference type="PROSITE" id="PS50011">
    <property type="entry name" value="PROTEIN_KINASE_DOM"/>
    <property type="match status" value="1"/>
</dbReference>
<keyword evidence="3" id="KW-0547">Nucleotide-binding</keyword>
<dbReference type="AlphaFoldDB" id="A0A0L0FU98"/>
<dbReference type="GO" id="GO:0007169">
    <property type="term" value="P:cell surface receptor protein tyrosine kinase signaling pathway"/>
    <property type="evidence" value="ECO:0007669"/>
    <property type="project" value="TreeGrafter"/>
</dbReference>
<dbReference type="SUPFAM" id="SSF53649">
    <property type="entry name" value="Alkaline phosphatase-like"/>
    <property type="match status" value="1"/>
</dbReference>
<dbReference type="CDD" id="cd00192">
    <property type="entry name" value="PTKc"/>
    <property type="match status" value="1"/>
</dbReference>
<reference evidence="6 7" key="1">
    <citation type="submission" date="2011-02" db="EMBL/GenBank/DDBJ databases">
        <title>The Genome Sequence of Sphaeroforma arctica JP610.</title>
        <authorList>
            <consortium name="The Broad Institute Genome Sequencing Platform"/>
            <person name="Russ C."/>
            <person name="Cuomo C."/>
            <person name="Young S.K."/>
            <person name="Zeng Q."/>
            <person name="Gargeya S."/>
            <person name="Alvarado L."/>
            <person name="Berlin A."/>
            <person name="Chapman S.B."/>
            <person name="Chen Z."/>
            <person name="Freedman E."/>
            <person name="Gellesch M."/>
            <person name="Goldberg J."/>
            <person name="Griggs A."/>
            <person name="Gujja S."/>
            <person name="Heilman E."/>
            <person name="Heiman D."/>
            <person name="Howarth C."/>
            <person name="Mehta T."/>
            <person name="Neiman D."/>
            <person name="Pearson M."/>
            <person name="Roberts A."/>
            <person name="Saif S."/>
            <person name="Shea T."/>
            <person name="Shenoy N."/>
            <person name="Sisk P."/>
            <person name="Stolte C."/>
            <person name="Sykes S."/>
            <person name="White J."/>
            <person name="Yandava C."/>
            <person name="Burger G."/>
            <person name="Gray M.W."/>
            <person name="Holland P.W.H."/>
            <person name="King N."/>
            <person name="Lang F.B.F."/>
            <person name="Roger A.J."/>
            <person name="Ruiz-Trillo I."/>
            <person name="Haas B."/>
            <person name="Nusbaum C."/>
            <person name="Birren B."/>
        </authorList>
    </citation>
    <scope>NUCLEOTIDE SEQUENCE [LARGE SCALE GENOMIC DNA]</scope>
    <source>
        <strain evidence="6 7">JP610</strain>
    </source>
</reference>
<keyword evidence="6" id="KW-0418">Kinase</keyword>
<comment type="catalytic activity">
    <reaction evidence="2">
        <text>L-tyrosyl-[protein] + ATP = O-phospho-L-tyrosyl-[protein] + ADP + H(+)</text>
        <dbReference type="Rhea" id="RHEA:10596"/>
        <dbReference type="Rhea" id="RHEA-COMP:10136"/>
        <dbReference type="Rhea" id="RHEA-COMP:20101"/>
        <dbReference type="ChEBI" id="CHEBI:15378"/>
        <dbReference type="ChEBI" id="CHEBI:30616"/>
        <dbReference type="ChEBI" id="CHEBI:46858"/>
        <dbReference type="ChEBI" id="CHEBI:61978"/>
        <dbReference type="ChEBI" id="CHEBI:456216"/>
        <dbReference type="EC" id="2.7.10.1"/>
    </reaction>
</comment>
<sequence length="741" mass="81242">GDEVEYEDGIASIPVDPATDTALSSAAIAGISLASIGCLLLLMFLLGRWYVRRVAAKYQTPSAAATERNIRRKHRWTDAGTDEARQVLRQLREMNVGSDGWISPQSFKTLDLIGTGAFGKIYRGVVFIEDTAVVCAIKCLKESDVTQMAAFEHEIQLQQNLNHPNLVHVLGASIGLECDHETGVRPLYLLMEYCQEKDLHTYLTNNAAHVTIEMKLWYAYELAKAMAYLADVGVIHRDVAARNCLLSAQVAESFGHFNVKLSDMGMARAANNSGQYIKGTHGGLLPVRWMAIESIENDIYTSQSDVWAFAVTVWEIFSNGAVPYGFLPEATQVRQALRHGVKLLACAAGIMPHWEKILKHGGTTGLVATVMPTFTNPNNVAIATMTEPITNGICGNYFFDEEQQKEVMMNDPKFLRVDTLFRHLQQAGVNLGIVTAKDKLLRLLSHGLVDKASKFAVSVEKVTDADSAKTLADAGVNVEQLLAGRTLPTIYDPDISVFTLEIGLEWLKQLRVNGRGEEPTALYLSTTDFVQHKYRPGSEGANDFYAKIDKVIGELDAFGAIIGVTADHGMNDKVRHDNSPNVVFLESELTKHGIEARVILPITDPYVVHHGALGSFGTVYLADKSPEVLSKALSIVRDCRGVANALSREPASKGFGLPSDRIGDFVVVGDMDTVIGKSPEWHDLTALGDIPLRSHGGLEESTVPMMISKPLISDYKKRLGGGRARNFHLFEFLCNGINTSR</sequence>
<dbReference type="Gene3D" id="1.10.510.10">
    <property type="entry name" value="Transferase(Phosphotransferase) domain 1"/>
    <property type="match status" value="1"/>
</dbReference>
<evidence type="ECO:0000313" key="7">
    <source>
        <dbReference type="Proteomes" id="UP000054560"/>
    </source>
</evidence>
<dbReference type="InterPro" id="IPR017441">
    <property type="entry name" value="Protein_kinase_ATP_BS"/>
</dbReference>
<dbReference type="Gene3D" id="3.40.720.10">
    <property type="entry name" value="Alkaline Phosphatase, subunit A"/>
    <property type="match status" value="1"/>
</dbReference>
<comment type="subcellular location">
    <subcellularLocation>
        <location evidence="1">Membrane</location>
        <topology evidence="1">Single-pass membrane protein</topology>
    </subcellularLocation>
</comment>
<dbReference type="EMBL" id="KQ242156">
    <property type="protein sequence ID" value="KNC80402.1"/>
    <property type="molecule type" value="Genomic_DNA"/>
</dbReference>
<organism evidence="6 7">
    <name type="scientific">Sphaeroforma arctica JP610</name>
    <dbReference type="NCBI Taxonomy" id="667725"/>
    <lineage>
        <taxon>Eukaryota</taxon>
        <taxon>Ichthyosporea</taxon>
        <taxon>Ichthyophonida</taxon>
        <taxon>Sphaeroforma</taxon>
    </lineage>
</organism>
<dbReference type="PROSITE" id="PS00109">
    <property type="entry name" value="PROTEIN_KINASE_TYR"/>
    <property type="match status" value="1"/>
</dbReference>
<dbReference type="RefSeq" id="XP_014154304.1">
    <property type="nucleotide sequence ID" value="XM_014298829.1"/>
</dbReference>
<feature type="transmembrane region" description="Helical" evidence="4">
    <location>
        <begin position="26"/>
        <end position="47"/>
    </location>
</feature>
<feature type="domain" description="Protein kinase" evidence="5">
    <location>
        <begin position="107"/>
        <end position="399"/>
    </location>
</feature>
<dbReference type="InterPro" id="IPR008266">
    <property type="entry name" value="Tyr_kinase_AS"/>
</dbReference>
<gene>
    <name evidence="6" type="ORF">SARC_07231</name>
</gene>
<accession>A0A0L0FU98</accession>
<evidence type="ECO:0000256" key="1">
    <source>
        <dbReference type="ARBA" id="ARBA00004167"/>
    </source>
</evidence>
<dbReference type="SMART" id="SM00219">
    <property type="entry name" value="TyrKc"/>
    <property type="match status" value="1"/>
</dbReference>
<dbReference type="GO" id="GO:0005524">
    <property type="term" value="F:ATP binding"/>
    <property type="evidence" value="ECO:0007669"/>
    <property type="project" value="UniProtKB-UniRule"/>
</dbReference>
<dbReference type="Gene3D" id="3.30.200.20">
    <property type="entry name" value="Phosphorylase Kinase, domain 1"/>
    <property type="match status" value="1"/>
</dbReference>
<dbReference type="SUPFAM" id="SSF56112">
    <property type="entry name" value="Protein kinase-like (PK-like)"/>
    <property type="match status" value="1"/>
</dbReference>
<evidence type="ECO:0000256" key="2">
    <source>
        <dbReference type="ARBA" id="ARBA00051243"/>
    </source>
</evidence>
<dbReference type="InterPro" id="IPR017850">
    <property type="entry name" value="Alkaline_phosphatase_core_sf"/>
</dbReference>
<evidence type="ECO:0000313" key="6">
    <source>
        <dbReference type="EMBL" id="KNC80402.1"/>
    </source>
</evidence>
<keyword evidence="4" id="KW-0812">Transmembrane</keyword>
<evidence type="ECO:0000256" key="4">
    <source>
        <dbReference type="SAM" id="Phobius"/>
    </source>
</evidence>
<dbReference type="PANTHER" id="PTHR24416:SF600">
    <property type="entry name" value="PDGF- AND VEGF-RECEPTOR RELATED, ISOFORM J"/>
    <property type="match status" value="1"/>
</dbReference>
<dbReference type="Proteomes" id="UP000054560">
    <property type="component" value="Unassembled WGS sequence"/>
</dbReference>
<dbReference type="InterPro" id="IPR001245">
    <property type="entry name" value="Ser-Thr/Tyr_kinase_cat_dom"/>
</dbReference>
<keyword evidence="3" id="KW-0067">ATP-binding</keyword>
<keyword evidence="6" id="KW-0808">Transferase</keyword>
<dbReference type="PANTHER" id="PTHR24416">
    <property type="entry name" value="TYROSINE-PROTEIN KINASE RECEPTOR"/>
    <property type="match status" value="1"/>
</dbReference>
<dbReference type="PROSITE" id="PS00107">
    <property type="entry name" value="PROTEIN_KINASE_ATP"/>
    <property type="match status" value="1"/>
</dbReference>
<dbReference type="GeneID" id="25907735"/>
<dbReference type="InterPro" id="IPR011009">
    <property type="entry name" value="Kinase-like_dom_sf"/>
</dbReference>
<evidence type="ECO:0000259" key="5">
    <source>
        <dbReference type="PROSITE" id="PS50011"/>
    </source>
</evidence>